<dbReference type="Proteomes" id="UP000178606">
    <property type="component" value="Unassembled WGS sequence"/>
</dbReference>
<sequence length="137" mass="15359">MMRCFITDLGCERLERSLDLYGKAADDANAILGGQVDDVEIDRAQSEVHAYWARFGIYNHRLCVLVLMVLFKTGSDGINDKDIPNQLQELCGNAWSMPEEMARQFVECVKGGLPTLTRMIATGVIRSGMRDAGRLFR</sequence>
<gene>
    <name evidence="1" type="ORF">A3F84_29435</name>
</gene>
<reference evidence="1 2" key="1">
    <citation type="journal article" date="2016" name="Nat. Commun.">
        <title>Thousands of microbial genomes shed light on interconnected biogeochemical processes in an aquifer system.</title>
        <authorList>
            <person name="Anantharaman K."/>
            <person name="Brown C.T."/>
            <person name="Hug L.A."/>
            <person name="Sharon I."/>
            <person name="Castelle C.J."/>
            <person name="Probst A.J."/>
            <person name="Thomas B.C."/>
            <person name="Singh A."/>
            <person name="Wilkins M.J."/>
            <person name="Karaoz U."/>
            <person name="Brodie E.L."/>
            <person name="Williams K.H."/>
            <person name="Hubbard S.S."/>
            <person name="Banfield J.F."/>
        </authorList>
    </citation>
    <scope>NUCLEOTIDE SEQUENCE [LARGE SCALE GENOMIC DNA]</scope>
    <source>
        <strain evidence="2">RIFCSPLOWO2_12_FULL_64_10</strain>
    </source>
</reference>
<evidence type="ECO:0000313" key="2">
    <source>
        <dbReference type="Proteomes" id="UP000178606"/>
    </source>
</evidence>
<name>A0A1F6CBX5_HANXR</name>
<comment type="caution">
    <text evidence="1">The sequence shown here is derived from an EMBL/GenBank/DDBJ whole genome shotgun (WGS) entry which is preliminary data.</text>
</comment>
<protein>
    <submittedName>
        <fullName evidence="1">Uncharacterized protein</fullName>
    </submittedName>
</protein>
<evidence type="ECO:0000313" key="1">
    <source>
        <dbReference type="EMBL" id="OGG46643.1"/>
    </source>
</evidence>
<dbReference type="EMBL" id="MFKF01000291">
    <property type="protein sequence ID" value="OGG46643.1"/>
    <property type="molecule type" value="Genomic_DNA"/>
</dbReference>
<accession>A0A1F6CBX5</accession>
<organism evidence="1 2">
    <name type="scientific">Handelsmanbacteria sp. (strain RIFCSPLOWO2_12_FULL_64_10)</name>
    <dbReference type="NCBI Taxonomy" id="1817868"/>
    <lineage>
        <taxon>Bacteria</taxon>
        <taxon>Candidatus Handelsmaniibacteriota</taxon>
    </lineage>
</organism>
<proteinExistence type="predicted"/>
<dbReference type="AlphaFoldDB" id="A0A1F6CBX5"/>